<organism evidence="1 2">
    <name type="scientific">Flavobacterium cheonhonense</name>
    <dbReference type="NCBI Taxonomy" id="706185"/>
    <lineage>
        <taxon>Bacteria</taxon>
        <taxon>Pseudomonadati</taxon>
        <taxon>Bacteroidota</taxon>
        <taxon>Flavobacteriia</taxon>
        <taxon>Flavobacteriales</taxon>
        <taxon>Flavobacteriaceae</taxon>
        <taxon>Flavobacterium</taxon>
    </lineage>
</organism>
<dbReference type="RefSeq" id="WP_324691818.1">
    <property type="nucleotide sequence ID" value="NZ_BAABCR010000008.1"/>
</dbReference>
<keyword evidence="2" id="KW-1185">Reference proteome</keyword>
<protein>
    <submittedName>
        <fullName evidence="1">Uncharacterized protein</fullName>
    </submittedName>
</protein>
<dbReference type="Proteomes" id="UP001500968">
    <property type="component" value="Unassembled WGS sequence"/>
</dbReference>
<comment type="caution">
    <text evidence="1">The sequence shown here is derived from an EMBL/GenBank/DDBJ whole genome shotgun (WGS) entry which is preliminary data.</text>
</comment>
<accession>A0ABP7THJ7</accession>
<sequence length="202" mass="23180">MNLLDTIAIKGLTVAKENGLLDLPEKKEIPFDEEIIEDFLNRVIDDLFEFATLEQYVSNETLFARATVYVYGKGVEFALSHICNTPLERISYNFDDCMQSKIPDSLPHSILNDVNTFIPVVKEMYRVMFQETKGSQEKFIVAGITFRNCIFKILSGVFFAGRKVGLSIVIDENNAIQNSNTNSDSKYDYDTYDSRYKENEFE</sequence>
<evidence type="ECO:0000313" key="2">
    <source>
        <dbReference type="Proteomes" id="UP001500968"/>
    </source>
</evidence>
<name>A0ABP7THJ7_9FLAO</name>
<evidence type="ECO:0000313" key="1">
    <source>
        <dbReference type="EMBL" id="GAA4026370.1"/>
    </source>
</evidence>
<gene>
    <name evidence="1" type="ORF">GCM10022386_07220</name>
</gene>
<proteinExistence type="predicted"/>
<reference evidence="2" key="1">
    <citation type="journal article" date="2019" name="Int. J. Syst. Evol. Microbiol.">
        <title>The Global Catalogue of Microorganisms (GCM) 10K type strain sequencing project: providing services to taxonomists for standard genome sequencing and annotation.</title>
        <authorList>
            <consortium name="The Broad Institute Genomics Platform"/>
            <consortium name="The Broad Institute Genome Sequencing Center for Infectious Disease"/>
            <person name="Wu L."/>
            <person name="Ma J."/>
        </authorList>
    </citation>
    <scope>NUCLEOTIDE SEQUENCE [LARGE SCALE GENOMIC DNA]</scope>
    <source>
        <strain evidence="2">JCM 17064</strain>
    </source>
</reference>
<dbReference type="EMBL" id="BAABCR010000008">
    <property type="protein sequence ID" value="GAA4026370.1"/>
    <property type="molecule type" value="Genomic_DNA"/>
</dbReference>